<evidence type="ECO:0000256" key="3">
    <source>
        <dbReference type="ARBA" id="ARBA00022801"/>
    </source>
</evidence>
<dbReference type="Proteomes" id="UP000003303">
    <property type="component" value="Unassembled WGS sequence"/>
</dbReference>
<dbReference type="SUPFAM" id="SSF56281">
    <property type="entry name" value="Metallo-hydrolase/oxidoreductase"/>
    <property type="match status" value="1"/>
</dbReference>
<dbReference type="GO" id="GO:0016787">
    <property type="term" value="F:hydrolase activity"/>
    <property type="evidence" value="ECO:0007669"/>
    <property type="project" value="UniProtKB-KW"/>
</dbReference>
<evidence type="ECO:0000259" key="5">
    <source>
        <dbReference type="SMART" id="SM00849"/>
    </source>
</evidence>
<dbReference type="SMART" id="SM00849">
    <property type="entry name" value="Lactamase_B"/>
    <property type="match status" value="1"/>
</dbReference>
<organism evidence="6 7">
    <name type="scientific">Porphyromonas uenonis 60-3</name>
    <dbReference type="NCBI Taxonomy" id="596327"/>
    <lineage>
        <taxon>Bacteria</taxon>
        <taxon>Pseudomonadati</taxon>
        <taxon>Bacteroidota</taxon>
        <taxon>Bacteroidia</taxon>
        <taxon>Bacteroidales</taxon>
        <taxon>Porphyromonadaceae</taxon>
        <taxon>Porphyromonas</taxon>
    </lineage>
</organism>
<comment type="cofactor">
    <cofactor evidence="1">
        <name>Zn(2+)</name>
        <dbReference type="ChEBI" id="CHEBI:29105"/>
    </cofactor>
</comment>
<evidence type="ECO:0000313" key="6">
    <source>
        <dbReference type="EMBL" id="EEK16118.1"/>
    </source>
</evidence>
<evidence type="ECO:0000256" key="4">
    <source>
        <dbReference type="ARBA" id="ARBA00022833"/>
    </source>
</evidence>
<feature type="domain" description="Metallo-beta-lactamase" evidence="5">
    <location>
        <begin position="14"/>
        <end position="200"/>
    </location>
</feature>
<evidence type="ECO:0000313" key="7">
    <source>
        <dbReference type="Proteomes" id="UP000003303"/>
    </source>
</evidence>
<keyword evidence="4" id="KW-0862">Zinc</keyword>
<keyword evidence="7" id="KW-1185">Reference proteome</keyword>
<dbReference type="AlphaFoldDB" id="C2MDV8"/>
<gene>
    <name evidence="6" type="ORF">PORUE0001_1390</name>
</gene>
<dbReference type="InterPro" id="IPR051453">
    <property type="entry name" value="MBL_Glyoxalase_II"/>
</dbReference>
<evidence type="ECO:0000256" key="2">
    <source>
        <dbReference type="ARBA" id="ARBA00022723"/>
    </source>
</evidence>
<evidence type="ECO:0000256" key="1">
    <source>
        <dbReference type="ARBA" id="ARBA00001947"/>
    </source>
</evidence>
<proteinExistence type="predicted"/>
<dbReference type="eggNOG" id="COG0491">
    <property type="taxonomic scope" value="Bacteria"/>
</dbReference>
<accession>C2MDV8</accession>
<dbReference type="Pfam" id="PF00753">
    <property type="entry name" value="Lactamase_B"/>
    <property type="match status" value="1"/>
</dbReference>
<sequence>MNCEVSTFVCNIIQENTYLLSTNDGHAAIIDCGCATVSEQKRLAQRIEQWGLSVDLLLFTHLHFDHLWGLPWALQAFPEAKAYAHPVELAQAVSPEAQMRAWGFEVPEEAFDLSQIRPLPSDQPLRLGEIAIYNLFVPGHTAGHVAYYLPSEHIVFTGDVLFRGDIGRSDLPGGDYQTLLHSIKTQLRPLPDDTIVYPGHGPHTTIHNEKINNPYIN</sequence>
<dbReference type="InterPro" id="IPR036866">
    <property type="entry name" value="RibonucZ/Hydroxyglut_hydro"/>
</dbReference>
<dbReference type="InterPro" id="IPR001279">
    <property type="entry name" value="Metallo-B-lactamas"/>
</dbReference>
<dbReference type="GO" id="GO:0046872">
    <property type="term" value="F:metal ion binding"/>
    <property type="evidence" value="ECO:0007669"/>
    <property type="project" value="UniProtKB-KW"/>
</dbReference>
<keyword evidence="3" id="KW-0378">Hydrolase</keyword>
<name>C2MDV8_9PORP</name>
<dbReference type="EMBL" id="ACLR01000214">
    <property type="protein sequence ID" value="EEK16118.1"/>
    <property type="molecule type" value="Genomic_DNA"/>
</dbReference>
<dbReference type="PANTHER" id="PTHR46233:SF3">
    <property type="entry name" value="HYDROXYACYLGLUTATHIONE HYDROLASE GLOC"/>
    <property type="match status" value="1"/>
</dbReference>
<protein>
    <submittedName>
        <fullName evidence="6">Metallo-beta-lactamase domain protein</fullName>
    </submittedName>
</protein>
<comment type="caution">
    <text evidence="6">The sequence shown here is derived from an EMBL/GenBank/DDBJ whole genome shotgun (WGS) entry which is preliminary data.</text>
</comment>
<dbReference type="PANTHER" id="PTHR46233">
    <property type="entry name" value="HYDROXYACYLGLUTATHIONE HYDROLASE GLOC"/>
    <property type="match status" value="1"/>
</dbReference>
<dbReference type="OrthoDB" id="9802248at2"/>
<dbReference type="CDD" id="cd06262">
    <property type="entry name" value="metallo-hydrolase-like_MBL-fold"/>
    <property type="match status" value="1"/>
</dbReference>
<dbReference type="RefSeq" id="WP_007366035.1">
    <property type="nucleotide sequence ID" value="NZ_ACLR01000214.1"/>
</dbReference>
<reference evidence="6 7" key="1">
    <citation type="submission" date="2009-04" db="EMBL/GenBank/DDBJ databases">
        <authorList>
            <person name="Sebastian Y."/>
            <person name="Madupu R."/>
            <person name="Durkin A.S."/>
            <person name="Torralba M."/>
            <person name="Methe B."/>
            <person name="Sutton G.G."/>
            <person name="Strausberg R.L."/>
            <person name="Nelson K.E."/>
        </authorList>
    </citation>
    <scope>NUCLEOTIDE SEQUENCE [LARGE SCALE GENOMIC DNA]</scope>
    <source>
        <strain evidence="6 7">60-3</strain>
    </source>
</reference>
<dbReference type="STRING" id="596327.PORUE0001_1390"/>
<keyword evidence="2" id="KW-0479">Metal-binding</keyword>
<dbReference type="Gene3D" id="3.60.15.10">
    <property type="entry name" value="Ribonuclease Z/Hydroxyacylglutathione hydrolase-like"/>
    <property type="match status" value="1"/>
</dbReference>